<organism evidence="3 4">
    <name type="scientific">Plectosphaerella plurivora</name>
    <dbReference type="NCBI Taxonomy" id="936078"/>
    <lineage>
        <taxon>Eukaryota</taxon>
        <taxon>Fungi</taxon>
        <taxon>Dikarya</taxon>
        <taxon>Ascomycota</taxon>
        <taxon>Pezizomycotina</taxon>
        <taxon>Sordariomycetes</taxon>
        <taxon>Hypocreomycetidae</taxon>
        <taxon>Glomerellales</taxon>
        <taxon>Plectosphaerellaceae</taxon>
        <taxon>Plectosphaerella</taxon>
    </lineage>
</organism>
<keyword evidence="1" id="KW-0732">Signal</keyword>
<dbReference type="OrthoDB" id="10057999at2759"/>
<feature type="domain" description="Cyanovirin-N" evidence="2">
    <location>
        <begin position="43"/>
        <end position="144"/>
    </location>
</feature>
<feature type="chain" id="PRO_5040197147" description="Cyanovirin-N domain-containing protein" evidence="1">
    <location>
        <begin position="20"/>
        <end position="148"/>
    </location>
</feature>
<keyword evidence="4" id="KW-1185">Reference proteome</keyword>
<name>A0A9P8VB67_9PEZI</name>
<dbReference type="SUPFAM" id="SSF51322">
    <property type="entry name" value="Cyanovirin-N"/>
    <property type="match status" value="1"/>
</dbReference>
<accession>A0A9P8VB67</accession>
<protein>
    <recommendedName>
        <fullName evidence="2">Cyanovirin-N domain-containing protein</fullName>
    </recommendedName>
</protein>
<comment type="caution">
    <text evidence="3">The sequence shown here is derived from an EMBL/GenBank/DDBJ whole genome shotgun (WGS) entry which is preliminary data.</text>
</comment>
<evidence type="ECO:0000313" key="4">
    <source>
        <dbReference type="Proteomes" id="UP000770015"/>
    </source>
</evidence>
<dbReference type="InterPro" id="IPR036673">
    <property type="entry name" value="Cyanovirin-N_sf"/>
</dbReference>
<reference evidence="3" key="1">
    <citation type="journal article" date="2021" name="Nat. Commun.">
        <title>Genetic determinants of endophytism in the Arabidopsis root mycobiome.</title>
        <authorList>
            <person name="Mesny F."/>
            <person name="Miyauchi S."/>
            <person name="Thiergart T."/>
            <person name="Pickel B."/>
            <person name="Atanasova L."/>
            <person name="Karlsson M."/>
            <person name="Huettel B."/>
            <person name="Barry K.W."/>
            <person name="Haridas S."/>
            <person name="Chen C."/>
            <person name="Bauer D."/>
            <person name="Andreopoulos W."/>
            <person name="Pangilinan J."/>
            <person name="LaButti K."/>
            <person name="Riley R."/>
            <person name="Lipzen A."/>
            <person name="Clum A."/>
            <person name="Drula E."/>
            <person name="Henrissat B."/>
            <person name="Kohler A."/>
            <person name="Grigoriev I.V."/>
            <person name="Martin F.M."/>
            <person name="Hacquard S."/>
        </authorList>
    </citation>
    <scope>NUCLEOTIDE SEQUENCE</scope>
    <source>
        <strain evidence="3">MPI-SDFR-AT-0117</strain>
    </source>
</reference>
<dbReference type="EMBL" id="JAGSXJ010000015">
    <property type="protein sequence ID" value="KAH6685470.1"/>
    <property type="molecule type" value="Genomic_DNA"/>
</dbReference>
<dbReference type="AlphaFoldDB" id="A0A9P8VB67"/>
<evidence type="ECO:0000313" key="3">
    <source>
        <dbReference type="EMBL" id="KAH6685470.1"/>
    </source>
</evidence>
<gene>
    <name evidence="3" type="ORF">F5X68DRAFT_233215</name>
</gene>
<evidence type="ECO:0000259" key="2">
    <source>
        <dbReference type="Pfam" id="PF08881"/>
    </source>
</evidence>
<proteinExistence type="predicted"/>
<dbReference type="Proteomes" id="UP000770015">
    <property type="component" value="Unassembled WGS sequence"/>
</dbReference>
<feature type="signal peptide" evidence="1">
    <location>
        <begin position="1"/>
        <end position="19"/>
    </location>
</feature>
<dbReference type="InterPro" id="IPR011058">
    <property type="entry name" value="Cyanovirin-N"/>
</dbReference>
<evidence type="ECO:0000256" key="1">
    <source>
        <dbReference type="SAM" id="SignalP"/>
    </source>
</evidence>
<dbReference type="Pfam" id="PF08881">
    <property type="entry name" value="CVNH"/>
    <property type="match status" value="1"/>
</dbReference>
<sequence>MRYSTFSTLLGMLAPFTSATVARAETGDLSFSSGEDTSLMADRSCTGCQYWMGLLRCLQCIDASGNPRFEPALHLGNCFGNRLGHIVPERNGNFHLTCDSVAIQWTFGGGISTLYGECGDNAGGTIHNSFPFVNYIDNHDGTLVCVNI</sequence>
<dbReference type="Gene3D" id="2.30.60.10">
    <property type="entry name" value="Cyanovirin-N"/>
    <property type="match status" value="1"/>
</dbReference>